<feature type="transmembrane region" description="Helical" evidence="1">
    <location>
        <begin position="24"/>
        <end position="45"/>
    </location>
</feature>
<dbReference type="EMBL" id="LT629749">
    <property type="protein sequence ID" value="SDS74734.1"/>
    <property type="molecule type" value="Genomic_DNA"/>
</dbReference>
<dbReference type="AlphaFoldDB" id="A0A1H1UQ88"/>
<keyword evidence="1" id="KW-0812">Transmembrane</keyword>
<accession>A0A1H1UQ88</accession>
<evidence type="ECO:0000256" key="1">
    <source>
        <dbReference type="SAM" id="Phobius"/>
    </source>
</evidence>
<proteinExistence type="predicted"/>
<reference evidence="2 3" key="1">
    <citation type="submission" date="2016-10" db="EMBL/GenBank/DDBJ databases">
        <authorList>
            <person name="de Groot N.N."/>
        </authorList>
    </citation>
    <scope>NUCLEOTIDE SEQUENCE [LARGE SCALE GENOMIC DNA]</scope>
    <source>
        <strain evidence="2 3">DSM 21741</strain>
    </source>
</reference>
<keyword evidence="1" id="KW-1133">Transmembrane helix</keyword>
<evidence type="ECO:0000313" key="2">
    <source>
        <dbReference type="EMBL" id="SDS74734.1"/>
    </source>
</evidence>
<dbReference type="RefSeq" id="WP_091413027.1">
    <property type="nucleotide sequence ID" value="NZ_LT629749.1"/>
</dbReference>
<keyword evidence="3" id="KW-1185">Reference proteome</keyword>
<sequence length="130" mass="13638">MAALAATVGSVEIVVQVGFELPVVVLQAGITLVVVGLLLLTLAVVQHRGRQWTAHLDDAGFGLSRRGRFVQHPWTAVGSVRLTRGRRITVLGREGQRLESLAVDPAALASGTLAQLLADADARLAGRDAG</sequence>
<dbReference type="STRING" id="546871.SAMN04488543_2307"/>
<keyword evidence="1" id="KW-0472">Membrane</keyword>
<organism evidence="2 3">
    <name type="scientific">Friedmanniella luteola</name>
    <dbReference type="NCBI Taxonomy" id="546871"/>
    <lineage>
        <taxon>Bacteria</taxon>
        <taxon>Bacillati</taxon>
        <taxon>Actinomycetota</taxon>
        <taxon>Actinomycetes</taxon>
        <taxon>Propionibacteriales</taxon>
        <taxon>Nocardioidaceae</taxon>
        <taxon>Friedmanniella</taxon>
    </lineage>
</organism>
<dbReference type="Proteomes" id="UP000199092">
    <property type="component" value="Chromosome I"/>
</dbReference>
<evidence type="ECO:0000313" key="3">
    <source>
        <dbReference type="Proteomes" id="UP000199092"/>
    </source>
</evidence>
<name>A0A1H1UQ88_9ACTN</name>
<gene>
    <name evidence="2" type="ORF">SAMN04488543_2307</name>
</gene>
<protein>
    <recommendedName>
        <fullName evidence="4">PH domain-containing protein</fullName>
    </recommendedName>
</protein>
<evidence type="ECO:0008006" key="4">
    <source>
        <dbReference type="Google" id="ProtNLM"/>
    </source>
</evidence>